<keyword evidence="7 10" id="KW-0675">Receptor</keyword>
<evidence type="ECO:0000313" key="13">
    <source>
        <dbReference type="RefSeq" id="XP_024946932.1"/>
    </source>
</evidence>
<dbReference type="GeneID" id="107273816"/>
<gene>
    <name evidence="13" type="primary">LOC107273816</name>
</gene>
<dbReference type="InterPro" id="IPR001817">
    <property type="entry name" value="Vasoprsn_rcpt"/>
</dbReference>
<organism evidence="12 13">
    <name type="scientific">Cephus cinctus</name>
    <name type="common">Wheat stem sawfly</name>
    <dbReference type="NCBI Taxonomy" id="211228"/>
    <lineage>
        <taxon>Eukaryota</taxon>
        <taxon>Metazoa</taxon>
        <taxon>Ecdysozoa</taxon>
        <taxon>Arthropoda</taxon>
        <taxon>Hexapoda</taxon>
        <taxon>Insecta</taxon>
        <taxon>Pterygota</taxon>
        <taxon>Neoptera</taxon>
        <taxon>Endopterygota</taxon>
        <taxon>Hymenoptera</taxon>
        <taxon>Cephoidea</taxon>
        <taxon>Cephidae</taxon>
        <taxon>Cephus</taxon>
    </lineage>
</organism>
<evidence type="ECO:0000256" key="4">
    <source>
        <dbReference type="ARBA" id="ARBA00022989"/>
    </source>
</evidence>
<sequence>MRSTSIMRFTIFFIPEMICILIDTCIVLGIQGVDLAESPLGVMELEDVLEDVVNVGANRISGLKTQVGRNISEHFEPLSSDSVFSLAAGNVAGSGVSAGSVVSVGAPGDAGSSGDSDDGCGGGAALRSVAGAAAMPGNGSSGFYLESGYPNVTSSAANASNEIDSFYFYETEQFTVLWLLFAVIVAGNTAVLVGLLLGKRRKSRMDFFIKQLAFADLLVGLISVLTDIVWRTTVTWHAGNVACKLIRFMQVVVTYSSTYVLVALSIDRYDAITRPMNFSRSWARARALVASAWGLSVLFSVPIIFLYEEKLIQDTTQCWIDLGTPTQWRIYMSLVSLTLFIAPTLIIGGCYLVIVATIWSQSGALRQGPTCGSSSSPGTAAVVSVTTATASAASVAAAAAAAAARADTRRASSRGLIPRAKIKTVKMTFVIVFVFVLCWSPYIIFDLLQVYGHIPKTQTNIAVASFIQSLAPLNSAANPIIYCLFSTPLCKSIRNVHAISWVSGWCPVNSHRRFGSRDTTHHPTRTTRTVRSTRTTRTTVTTSLMAHSSRRSAHIAMLHPTTRKRVMVSLV</sequence>
<dbReference type="Proteomes" id="UP000694920">
    <property type="component" value="Unplaced"/>
</dbReference>
<keyword evidence="12" id="KW-1185">Reference proteome</keyword>
<evidence type="ECO:0000256" key="3">
    <source>
        <dbReference type="ARBA" id="ARBA00022692"/>
    </source>
</evidence>
<keyword evidence="9 10" id="KW-0807">Transducer</keyword>
<evidence type="ECO:0000256" key="5">
    <source>
        <dbReference type="ARBA" id="ARBA00023040"/>
    </source>
</evidence>
<evidence type="ECO:0000256" key="8">
    <source>
        <dbReference type="ARBA" id="ARBA00023180"/>
    </source>
</evidence>
<evidence type="ECO:0000256" key="2">
    <source>
        <dbReference type="ARBA" id="ARBA00022475"/>
    </source>
</evidence>
<dbReference type="PRINTS" id="PR00237">
    <property type="entry name" value="GPCRRHODOPSN"/>
</dbReference>
<dbReference type="GO" id="GO:0005886">
    <property type="term" value="C:plasma membrane"/>
    <property type="evidence" value="ECO:0007669"/>
    <property type="project" value="UniProtKB-SubCell"/>
</dbReference>
<evidence type="ECO:0000256" key="1">
    <source>
        <dbReference type="ARBA" id="ARBA00004651"/>
    </source>
</evidence>
<feature type="transmembrane region" description="Helical" evidence="10">
    <location>
        <begin position="330"/>
        <end position="359"/>
    </location>
</feature>
<feature type="domain" description="G-protein coupled receptors family 1 profile" evidence="11">
    <location>
        <begin position="187"/>
        <end position="482"/>
    </location>
</feature>
<feature type="transmembrane region" description="Helical" evidence="10">
    <location>
        <begin position="245"/>
        <end position="266"/>
    </location>
</feature>
<dbReference type="InterPro" id="IPR017452">
    <property type="entry name" value="GPCR_Rhodpsn_7TM"/>
</dbReference>
<feature type="transmembrane region" description="Helical" evidence="10">
    <location>
        <begin position="12"/>
        <end position="33"/>
    </location>
</feature>
<dbReference type="RefSeq" id="XP_024946932.1">
    <property type="nucleotide sequence ID" value="XM_025091164.1"/>
</dbReference>
<feature type="transmembrane region" description="Helical" evidence="10">
    <location>
        <begin position="207"/>
        <end position="225"/>
    </location>
</feature>
<keyword evidence="8 10" id="KW-0325">Glycoprotein</keyword>
<dbReference type="PANTHER" id="PTHR24224">
    <property type="entry name" value="CARDIOACCELERATORY PEPTIDE RECEPTOR-RELATED"/>
    <property type="match status" value="1"/>
</dbReference>
<keyword evidence="6 10" id="KW-0472">Membrane</keyword>
<name>A0AAJ7RTN7_CEPCN</name>
<evidence type="ECO:0000259" key="11">
    <source>
        <dbReference type="PROSITE" id="PS50262"/>
    </source>
</evidence>
<feature type="transmembrane region" description="Helical" evidence="10">
    <location>
        <begin position="176"/>
        <end position="198"/>
    </location>
</feature>
<evidence type="ECO:0000256" key="6">
    <source>
        <dbReference type="ARBA" id="ARBA00023136"/>
    </source>
</evidence>
<keyword evidence="2" id="KW-1003">Cell membrane</keyword>
<evidence type="ECO:0000256" key="9">
    <source>
        <dbReference type="ARBA" id="ARBA00023224"/>
    </source>
</evidence>
<reference evidence="13" key="1">
    <citation type="submission" date="2025-08" db="UniProtKB">
        <authorList>
            <consortium name="RefSeq"/>
        </authorList>
    </citation>
    <scope>IDENTIFICATION</scope>
</reference>
<dbReference type="GO" id="GO:0005000">
    <property type="term" value="F:vasopressin receptor activity"/>
    <property type="evidence" value="ECO:0007669"/>
    <property type="project" value="InterPro"/>
</dbReference>
<protein>
    <submittedName>
        <fullName evidence="13">Cardioacceleratory peptide receptor isoform X1</fullName>
    </submittedName>
</protein>
<dbReference type="PROSITE" id="PS00237">
    <property type="entry name" value="G_PROTEIN_RECEP_F1_1"/>
    <property type="match status" value="1"/>
</dbReference>
<comment type="subcellular location">
    <subcellularLocation>
        <location evidence="1 10">Cell membrane</location>
        <topology evidence="1 10">Multi-pass membrane protein</topology>
    </subcellularLocation>
</comment>
<dbReference type="Gene3D" id="1.20.1070.10">
    <property type="entry name" value="Rhodopsin 7-helix transmembrane proteins"/>
    <property type="match status" value="1"/>
</dbReference>
<comment type="similarity">
    <text evidence="10">Belongs to the G-protein coupled receptor 1 family. Vasopressin/oxytocin receptor subfamily.</text>
</comment>
<keyword evidence="5 10" id="KW-0297">G-protein coupled receptor</keyword>
<dbReference type="SUPFAM" id="SSF81321">
    <property type="entry name" value="Family A G protein-coupled receptor-like"/>
    <property type="match status" value="1"/>
</dbReference>
<dbReference type="CTD" id="2768688"/>
<dbReference type="PRINTS" id="PR00896">
    <property type="entry name" value="VASOPRESSINR"/>
</dbReference>
<proteinExistence type="inferred from homology"/>
<dbReference type="PROSITE" id="PS50262">
    <property type="entry name" value="G_PROTEIN_RECEP_F1_2"/>
    <property type="match status" value="1"/>
</dbReference>
<dbReference type="AlphaFoldDB" id="A0AAJ7RTN7"/>
<evidence type="ECO:0000256" key="10">
    <source>
        <dbReference type="RuleBase" id="RU046427"/>
    </source>
</evidence>
<dbReference type="GO" id="GO:0008188">
    <property type="term" value="F:neuropeptide receptor activity"/>
    <property type="evidence" value="ECO:0007669"/>
    <property type="project" value="TreeGrafter"/>
</dbReference>
<dbReference type="InterPro" id="IPR052665">
    <property type="entry name" value="Neuropeptide-GPCR"/>
</dbReference>
<keyword evidence="3 10" id="KW-0812">Transmembrane</keyword>
<feature type="transmembrane region" description="Helical" evidence="10">
    <location>
        <begin position="429"/>
        <end position="451"/>
    </location>
</feature>
<keyword evidence="4 10" id="KW-1133">Transmembrane helix</keyword>
<feature type="transmembrane region" description="Helical" evidence="10">
    <location>
        <begin position="287"/>
        <end position="307"/>
    </location>
</feature>
<accession>A0AAJ7RTN7</accession>
<dbReference type="Pfam" id="PF00001">
    <property type="entry name" value="7tm_1"/>
    <property type="match status" value="1"/>
</dbReference>
<evidence type="ECO:0000313" key="12">
    <source>
        <dbReference type="Proteomes" id="UP000694920"/>
    </source>
</evidence>
<dbReference type="InterPro" id="IPR000276">
    <property type="entry name" value="GPCR_Rhodpsn"/>
</dbReference>
<dbReference type="PANTHER" id="PTHR24224:SF6">
    <property type="entry name" value="CARDIOACCELERATORY PEPTIDE RECEPTOR-RELATED"/>
    <property type="match status" value="1"/>
</dbReference>
<evidence type="ECO:0000256" key="7">
    <source>
        <dbReference type="ARBA" id="ARBA00023170"/>
    </source>
</evidence>